<gene>
    <name evidence="2" type="ORF">CIP107547_01826</name>
</gene>
<feature type="transmembrane region" description="Helical" evidence="1">
    <location>
        <begin position="55"/>
        <end position="80"/>
    </location>
</feature>
<keyword evidence="1" id="KW-0812">Transmembrane</keyword>
<proteinExistence type="predicted"/>
<name>A0A811G6C6_CORDP</name>
<organism evidence="2 3">
    <name type="scientific">Corynebacterium diphtheriae</name>
    <dbReference type="NCBI Taxonomy" id="1717"/>
    <lineage>
        <taxon>Bacteria</taxon>
        <taxon>Bacillati</taxon>
        <taxon>Actinomycetota</taxon>
        <taxon>Actinomycetes</taxon>
        <taxon>Mycobacteriales</taxon>
        <taxon>Corynebacteriaceae</taxon>
        <taxon>Corynebacterium</taxon>
    </lineage>
</organism>
<dbReference type="EMBL" id="CADDAV010000021">
    <property type="protein sequence ID" value="CAB0612432.1"/>
    <property type="molecule type" value="Genomic_DNA"/>
</dbReference>
<dbReference type="AlphaFoldDB" id="A0A811G6C6"/>
<evidence type="ECO:0000256" key="1">
    <source>
        <dbReference type="SAM" id="Phobius"/>
    </source>
</evidence>
<sequence>MMTMILMVRVKTALCGSKVHRRWRCYGYVIVRCELGFALHYKNVTERTVTYFRSVIVPIVGGLVMMVAVMSISVCAGQLVKIRLFL</sequence>
<keyword evidence="1" id="KW-0472">Membrane</keyword>
<protein>
    <submittedName>
        <fullName evidence="2">Uncharacterized protein</fullName>
    </submittedName>
</protein>
<comment type="caution">
    <text evidence="2">The sequence shown here is derived from an EMBL/GenBank/DDBJ whole genome shotgun (WGS) entry which is preliminary data.</text>
</comment>
<reference evidence="2 3" key="1">
    <citation type="submission" date="2020-02" db="EMBL/GenBank/DDBJ databases">
        <authorList>
            <person name="Brisse S."/>
        </authorList>
    </citation>
    <scope>NUCLEOTIDE SEQUENCE [LARGE SCALE GENOMIC DNA]</scope>
    <source>
        <strain evidence="2">CIP107547</strain>
    </source>
</reference>
<keyword evidence="1" id="KW-1133">Transmembrane helix</keyword>
<accession>A0A811G6C6</accession>
<dbReference type="Proteomes" id="UP000480222">
    <property type="component" value="Unassembled WGS sequence"/>
</dbReference>
<evidence type="ECO:0000313" key="2">
    <source>
        <dbReference type="EMBL" id="CAB0612432.1"/>
    </source>
</evidence>
<evidence type="ECO:0000313" key="3">
    <source>
        <dbReference type="Proteomes" id="UP000480222"/>
    </source>
</evidence>